<reference evidence="2 3" key="1">
    <citation type="submission" date="2017-06" db="EMBL/GenBank/DDBJ databases">
        <title>Comparative genomic analysis of Ambrosia Fusariam Clade fungi.</title>
        <authorList>
            <person name="Stajich J.E."/>
            <person name="Carrillo J."/>
            <person name="Kijimoto T."/>
            <person name="Eskalen A."/>
            <person name="O'Donnell K."/>
            <person name="Kasson M."/>
        </authorList>
    </citation>
    <scope>NUCLEOTIDE SEQUENCE [LARGE SCALE GENOMIC DNA]</scope>
    <source>
        <strain evidence="2 3">NRRL62584</strain>
    </source>
</reference>
<keyword evidence="3" id="KW-1185">Reference proteome</keyword>
<proteinExistence type="predicted"/>
<dbReference type="Proteomes" id="UP000288168">
    <property type="component" value="Unassembled WGS sequence"/>
</dbReference>
<feature type="region of interest" description="Disordered" evidence="1">
    <location>
        <begin position="49"/>
        <end position="82"/>
    </location>
</feature>
<dbReference type="OrthoDB" id="10363986at2759"/>
<gene>
    <name evidence="2" type="ORF">CEP54_001990</name>
</gene>
<evidence type="ECO:0000256" key="1">
    <source>
        <dbReference type="SAM" id="MobiDB-lite"/>
    </source>
</evidence>
<sequence>MTSNPTPPDRRHASGEDVLPVSESPMLIRFIYDTSSFSDSLAQLTIINPTTESAPEEGDERVTECTDDDTNNKGKDDKSGGN</sequence>
<evidence type="ECO:0000313" key="2">
    <source>
        <dbReference type="EMBL" id="RSL69965.1"/>
    </source>
</evidence>
<evidence type="ECO:0000313" key="3">
    <source>
        <dbReference type="Proteomes" id="UP000288168"/>
    </source>
</evidence>
<name>A0A428QXB4_9HYPO</name>
<protein>
    <submittedName>
        <fullName evidence="2">Uncharacterized protein</fullName>
    </submittedName>
</protein>
<comment type="caution">
    <text evidence="2">The sequence shown here is derived from an EMBL/GenBank/DDBJ whole genome shotgun (WGS) entry which is preliminary data.</text>
</comment>
<accession>A0A428QXB4</accession>
<organism evidence="2 3">
    <name type="scientific">Fusarium duplospermum</name>
    <dbReference type="NCBI Taxonomy" id="1325734"/>
    <lineage>
        <taxon>Eukaryota</taxon>
        <taxon>Fungi</taxon>
        <taxon>Dikarya</taxon>
        <taxon>Ascomycota</taxon>
        <taxon>Pezizomycotina</taxon>
        <taxon>Sordariomycetes</taxon>
        <taxon>Hypocreomycetidae</taxon>
        <taxon>Hypocreales</taxon>
        <taxon>Nectriaceae</taxon>
        <taxon>Fusarium</taxon>
        <taxon>Fusarium solani species complex</taxon>
    </lineage>
</organism>
<feature type="compositionally biased region" description="Basic and acidic residues" evidence="1">
    <location>
        <begin position="60"/>
        <end position="82"/>
    </location>
</feature>
<dbReference type="EMBL" id="NKCI01000011">
    <property type="protein sequence ID" value="RSL69965.1"/>
    <property type="molecule type" value="Genomic_DNA"/>
</dbReference>
<dbReference type="AlphaFoldDB" id="A0A428QXB4"/>